<dbReference type="Proteomes" id="UP000623509">
    <property type="component" value="Unassembled WGS sequence"/>
</dbReference>
<protein>
    <recommendedName>
        <fullName evidence="5">F5/8 type C domain-containing protein</fullName>
    </recommendedName>
</protein>
<evidence type="ECO:0000313" key="3">
    <source>
        <dbReference type="Proteomes" id="UP000216107"/>
    </source>
</evidence>
<gene>
    <name evidence="1" type="ORF">BGI27_08645</name>
    <name evidence="2" type="ORF">CGU29_08295</name>
</gene>
<dbReference type="EMBL" id="MDUX01000023">
    <property type="protein sequence ID" value="KAF7599333.1"/>
    <property type="molecule type" value="Genomic_DNA"/>
</dbReference>
<proteinExistence type="predicted"/>
<dbReference type="Proteomes" id="UP000216107">
    <property type="component" value="Unassembled WGS sequence"/>
</dbReference>
<organism evidence="2 3">
    <name type="scientific">Candidatus Dactylopiibacterium carminicum</name>
    <dbReference type="NCBI Taxonomy" id="857335"/>
    <lineage>
        <taxon>Bacteria</taxon>
        <taxon>Pseudomonadati</taxon>
        <taxon>Pseudomonadota</taxon>
        <taxon>Betaproteobacteria</taxon>
        <taxon>Rhodocyclales</taxon>
        <taxon>Rhodocyclaceae</taxon>
        <taxon>Candidatus Dactylopiibacterium</taxon>
    </lineage>
</organism>
<name>A0A272ET84_9RHOO</name>
<evidence type="ECO:0000313" key="1">
    <source>
        <dbReference type="EMBL" id="KAF7599333.1"/>
    </source>
</evidence>
<reference evidence="1 4" key="1">
    <citation type="submission" date="2016-08" db="EMBL/GenBank/DDBJ databases">
        <title>Candidatus Dactylopiibacterium carminicum genome sequence.</title>
        <authorList>
            <person name="Ramirez-Puebla S.T."/>
            <person name="Ormeno-Orrillo E."/>
            <person name="Vera-Ponce De Leon A."/>
            <person name="Luis L."/>
            <person name="Sanchez-Flores A."/>
            <person name="Monica R."/>
            <person name="Martinez-Romero E."/>
        </authorList>
    </citation>
    <scope>NUCLEOTIDE SEQUENCE [LARGE SCALE GENOMIC DNA]</scope>
    <source>
        <strain evidence="1">END1</strain>
    </source>
</reference>
<evidence type="ECO:0000313" key="2">
    <source>
        <dbReference type="EMBL" id="PAS93323.1"/>
    </source>
</evidence>
<dbReference type="Gene3D" id="2.60.120.260">
    <property type="entry name" value="Galactose-binding domain-like"/>
    <property type="match status" value="1"/>
</dbReference>
<dbReference type="RefSeq" id="WP_095524489.1">
    <property type="nucleotide sequence ID" value="NZ_MDUX01000023.1"/>
</dbReference>
<reference evidence="2 3" key="2">
    <citation type="submission" date="2017-07" db="EMBL/GenBank/DDBJ databases">
        <title>Candidatus Dactylopiibacterium carminicum, a nitrogen-fixing symbiont of the cochineal insect Dactylopius coccus and Dactylopius opuntiae (Hemiptera: Coccoidea: Dactylopiidae).</title>
        <authorList>
            <person name="Vera A."/>
        </authorList>
    </citation>
    <scope>NUCLEOTIDE SEQUENCE [LARGE SCALE GENOMIC DNA]</scope>
    <source>
        <strain evidence="2 3">NFDCM</strain>
    </source>
</reference>
<sequence>MKADIEYSLDGQTWTKLNTTSDLSRDTSPVQSEYNVTISVAAGSTLKLRVYPWMNNADNGGRYLAIYGVKIAGKVE</sequence>
<accession>A0A272ET84</accession>
<dbReference type="AlphaFoldDB" id="A0A272ET84"/>
<evidence type="ECO:0000313" key="4">
    <source>
        <dbReference type="Proteomes" id="UP000623509"/>
    </source>
</evidence>
<keyword evidence="4" id="KW-1185">Reference proteome</keyword>
<evidence type="ECO:0008006" key="5">
    <source>
        <dbReference type="Google" id="ProtNLM"/>
    </source>
</evidence>
<dbReference type="EMBL" id="NMRN01000019">
    <property type="protein sequence ID" value="PAS93323.1"/>
    <property type="molecule type" value="Genomic_DNA"/>
</dbReference>
<comment type="caution">
    <text evidence="2">The sequence shown here is derived from an EMBL/GenBank/DDBJ whole genome shotgun (WGS) entry which is preliminary data.</text>
</comment>